<protein>
    <submittedName>
        <fullName evidence="1">Uncharacterized protein</fullName>
    </submittedName>
</protein>
<keyword evidence="2" id="KW-1185">Reference proteome</keyword>
<evidence type="ECO:0000313" key="1">
    <source>
        <dbReference type="EMBL" id="KYR02351.1"/>
    </source>
</evidence>
<dbReference type="InParanoid" id="A0A152A884"/>
<dbReference type="Proteomes" id="UP000076078">
    <property type="component" value="Unassembled WGS sequence"/>
</dbReference>
<dbReference type="EMBL" id="LODT01000004">
    <property type="protein sequence ID" value="KYR02351.1"/>
    <property type="molecule type" value="Genomic_DNA"/>
</dbReference>
<comment type="caution">
    <text evidence="1">The sequence shown here is derived from an EMBL/GenBank/DDBJ whole genome shotgun (WGS) entry which is preliminary data.</text>
</comment>
<organism evidence="1 2">
    <name type="scientific">Tieghemostelium lacteum</name>
    <name type="common">Slime mold</name>
    <name type="synonym">Dictyostelium lacteum</name>
    <dbReference type="NCBI Taxonomy" id="361077"/>
    <lineage>
        <taxon>Eukaryota</taxon>
        <taxon>Amoebozoa</taxon>
        <taxon>Evosea</taxon>
        <taxon>Eumycetozoa</taxon>
        <taxon>Dictyostelia</taxon>
        <taxon>Dictyosteliales</taxon>
        <taxon>Raperosteliaceae</taxon>
        <taxon>Tieghemostelium</taxon>
    </lineage>
</organism>
<proteinExistence type="predicted"/>
<accession>A0A152A884</accession>
<gene>
    <name evidence="1" type="ORF">DLAC_01182</name>
</gene>
<evidence type="ECO:0000313" key="2">
    <source>
        <dbReference type="Proteomes" id="UP000076078"/>
    </source>
</evidence>
<sequence>MNTLIFTNAPWIHFLKISEHVQHLHHSCVKYNIITESQFPNLKSYRFRNFRHCNVNEANEFPMVEKLDIEIAHFNIPYLNGLLKRIEHTLRGLSIFVLSHDEINENMALELNQFLSKYKPNQLDSLQIQTVTDDLILDAMMGQAESLTTLTITTHQTTQEAFLLIEKCVNLVD</sequence>
<reference evidence="1 2" key="1">
    <citation type="submission" date="2015-12" db="EMBL/GenBank/DDBJ databases">
        <title>Dictyostelia acquired genes for synthesis and detection of signals that induce cell-type specialization by lateral gene transfer from prokaryotes.</title>
        <authorList>
            <person name="Gloeckner G."/>
            <person name="Schaap P."/>
        </authorList>
    </citation>
    <scope>NUCLEOTIDE SEQUENCE [LARGE SCALE GENOMIC DNA]</scope>
    <source>
        <strain evidence="1 2">TK</strain>
    </source>
</reference>
<name>A0A152A884_TIELA</name>
<dbReference type="AlphaFoldDB" id="A0A152A884"/>